<dbReference type="PANTHER" id="PTHR31250">
    <property type="entry name" value="IQ DOMAIN-CONTAINING PROTEIN IQM3"/>
    <property type="match status" value="1"/>
</dbReference>
<keyword evidence="3" id="KW-0963">Cytoplasm</keyword>
<feature type="compositionally biased region" description="Acidic residues" evidence="5">
    <location>
        <begin position="72"/>
        <end position="84"/>
    </location>
</feature>
<dbReference type="OrthoDB" id="7344096at2759"/>
<keyword evidence="4" id="KW-0539">Nucleus</keyword>
<accession>A0A9N8F2E1</accession>
<feature type="compositionally biased region" description="Basic and acidic residues" evidence="5">
    <location>
        <begin position="62"/>
        <end position="71"/>
    </location>
</feature>
<proteinExistence type="predicted"/>
<gene>
    <name evidence="6" type="ORF">SEMRO_2485_G329010.1</name>
</gene>
<feature type="region of interest" description="Disordered" evidence="5">
    <location>
        <begin position="61"/>
        <end position="96"/>
    </location>
</feature>
<protein>
    <submittedName>
        <fullName evidence="6">IQ domain-containing protein</fullName>
    </submittedName>
</protein>
<dbReference type="GO" id="GO:0005737">
    <property type="term" value="C:cytoplasm"/>
    <property type="evidence" value="ECO:0007669"/>
    <property type="project" value="UniProtKB-SubCell"/>
</dbReference>
<evidence type="ECO:0000256" key="2">
    <source>
        <dbReference type="ARBA" id="ARBA00004496"/>
    </source>
</evidence>
<name>A0A9N8F2E1_9STRA</name>
<keyword evidence="7" id="KW-1185">Reference proteome</keyword>
<evidence type="ECO:0000256" key="5">
    <source>
        <dbReference type="SAM" id="MobiDB-lite"/>
    </source>
</evidence>
<evidence type="ECO:0000256" key="1">
    <source>
        <dbReference type="ARBA" id="ARBA00004123"/>
    </source>
</evidence>
<evidence type="ECO:0000256" key="3">
    <source>
        <dbReference type="ARBA" id="ARBA00022490"/>
    </source>
</evidence>
<comment type="subcellular location">
    <subcellularLocation>
        <location evidence="2">Cytoplasm</location>
    </subcellularLocation>
    <subcellularLocation>
        <location evidence="1">Nucleus</location>
    </subcellularLocation>
</comment>
<dbReference type="AlphaFoldDB" id="A0A9N8F2E1"/>
<dbReference type="EMBL" id="CAICTM010002483">
    <property type="protein sequence ID" value="CAB9529379.1"/>
    <property type="molecule type" value="Genomic_DNA"/>
</dbReference>
<comment type="caution">
    <text evidence="6">The sequence shown here is derived from an EMBL/GenBank/DDBJ whole genome shotgun (WGS) entry which is preliminary data.</text>
</comment>
<dbReference type="InterPro" id="IPR044159">
    <property type="entry name" value="IQM"/>
</dbReference>
<dbReference type="PANTHER" id="PTHR31250:SF27">
    <property type="entry name" value="IQ DOMAIN-CONTAINING PROTEIN IQM5"/>
    <property type="match status" value="1"/>
</dbReference>
<reference evidence="6" key="1">
    <citation type="submission" date="2020-06" db="EMBL/GenBank/DDBJ databases">
        <authorList>
            <consortium name="Plant Systems Biology data submission"/>
        </authorList>
    </citation>
    <scope>NUCLEOTIDE SEQUENCE</scope>
    <source>
        <strain evidence="6">D6</strain>
    </source>
</reference>
<evidence type="ECO:0000313" key="7">
    <source>
        <dbReference type="Proteomes" id="UP001153069"/>
    </source>
</evidence>
<evidence type="ECO:0000313" key="6">
    <source>
        <dbReference type="EMBL" id="CAB9529379.1"/>
    </source>
</evidence>
<sequence length="434" mass="48823">MIPDNDTMTCGFVMNASSSHDSSALRDSGHCYPFICRSRSQNRLLAEATRFYEAVEETEPVEEPRRVKEIVEEGDSSSEEEDEGAPAAETKAASQRRTSRVIQLETCLTNLETCFSESAQTTPKSSQQQPFSHLLPLSIEARIQGDIAYRGISANPPEIIRSGVNRGNVAQIHRKAWLEVSDSKHRYGKNLRLYYRHWESLGYPTNHFFDWLDSNGAAAGKPLPDLPECPRSVLDSDTVLYIRDPEVTSQYALELERDETGKCRVSRQRQPVTTGPNGWIFVLRDSVIYGAEKVKSAATGQRFHHSSFFGGKAVAAAGIFITDAQGYLEMLYPHSGHYRPGEADMQRVLYFLHQQGIDLNSFQVDTQQLIRVCRQEAKGSKKAGGADDRKKRKKTESLHLKPAVDVAHYLSHKARFIRGGVRSQIENKRYISCH</sequence>
<evidence type="ECO:0000256" key="4">
    <source>
        <dbReference type="ARBA" id="ARBA00023242"/>
    </source>
</evidence>
<dbReference type="Proteomes" id="UP001153069">
    <property type="component" value="Unassembled WGS sequence"/>
</dbReference>
<dbReference type="GO" id="GO:0005634">
    <property type="term" value="C:nucleus"/>
    <property type="evidence" value="ECO:0007669"/>
    <property type="project" value="UniProtKB-SubCell"/>
</dbReference>
<organism evidence="6 7">
    <name type="scientific">Seminavis robusta</name>
    <dbReference type="NCBI Taxonomy" id="568900"/>
    <lineage>
        <taxon>Eukaryota</taxon>
        <taxon>Sar</taxon>
        <taxon>Stramenopiles</taxon>
        <taxon>Ochrophyta</taxon>
        <taxon>Bacillariophyta</taxon>
        <taxon>Bacillariophyceae</taxon>
        <taxon>Bacillariophycidae</taxon>
        <taxon>Naviculales</taxon>
        <taxon>Naviculaceae</taxon>
        <taxon>Seminavis</taxon>
    </lineage>
</organism>